<keyword evidence="2" id="KW-0378">Hydrolase</keyword>
<comment type="similarity">
    <text evidence="1">Belongs to the 'GDSL' lipolytic enzyme family.</text>
</comment>
<accession>A0A1I6M160</accession>
<keyword evidence="7" id="KW-1185">Reference proteome</keyword>
<dbReference type="SUPFAM" id="SSF52266">
    <property type="entry name" value="SGNH hydrolase"/>
    <property type="match status" value="2"/>
</dbReference>
<organism evidence="6 7">
    <name type="scientific">Granulicella pectinivorans</name>
    <dbReference type="NCBI Taxonomy" id="474950"/>
    <lineage>
        <taxon>Bacteria</taxon>
        <taxon>Pseudomonadati</taxon>
        <taxon>Acidobacteriota</taxon>
        <taxon>Terriglobia</taxon>
        <taxon>Terriglobales</taxon>
        <taxon>Acidobacteriaceae</taxon>
        <taxon>Granulicella</taxon>
    </lineage>
</organism>
<dbReference type="OrthoDB" id="9807041at2"/>
<dbReference type="PANTHER" id="PTHR43695">
    <property type="entry name" value="PUTATIVE (AFU_ORTHOLOGUE AFUA_2G17250)-RELATED"/>
    <property type="match status" value="1"/>
</dbReference>
<gene>
    <name evidence="6" type="ORF">SAMN05421771_1646</name>
</gene>
<feature type="signal peptide" evidence="4">
    <location>
        <begin position="1"/>
        <end position="23"/>
    </location>
</feature>
<dbReference type="AlphaFoldDB" id="A0A1I6M160"/>
<evidence type="ECO:0000256" key="1">
    <source>
        <dbReference type="ARBA" id="ARBA00008668"/>
    </source>
</evidence>
<dbReference type="Proteomes" id="UP000199024">
    <property type="component" value="Unassembled WGS sequence"/>
</dbReference>
<keyword evidence="4" id="KW-0732">Signal</keyword>
<evidence type="ECO:0000256" key="4">
    <source>
        <dbReference type="SAM" id="SignalP"/>
    </source>
</evidence>
<name>A0A1I6M160_9BACT</name>
<dbReference type="InterPro" id="IPR036514">
    <property type="entry name" value="SGNH_hydro_sf"/>
</dbReference>
<evidence type="ECO:0000259" key="5">
    <source>
        <dbReference type="Pfam" id="PF13472"/>
    </source>
</evidence>
<dbReference type="Gene3D" id="3.40.50.1110">
    <property type="entry name" value="SGNH hydrolase"/>
    <property type="match status" value="2"/>
</dbReference>
<dbReference type="EMBL" id="FOZL01000001">
    <property type="protein sequence ID" value="SFS09449.1"/>
    <property type="molecule type" value="Genomic_DNA"/>
</dbReference>
<dbReference type="STRING" id="474950.SAMN05421771_1646"/>
<dbReference type="InterPro" id="IPR037459">
    <property type="entry name" value="RhgT-like"/>
</dbReference>
<evidence type="ECO:0000313" key="7">
    <source>
        <dbReference type="Proteomes" id="UP000199024"/>
    </source>
</evidence>
<dbReference type="CDD" id="cd01821">
    <property type="entry name" value="Rhamnogalacturan_acetylesterase_like"/>
    <property type="match status" value="1"/>
</dbReference>
<feature type="domain" description="SGNH hydrolase-type esterase" evidence="5">
    <location>
        <begin position="260"/>
        <end position="426"/>
    </location>
</feature>
<dbReference type="GO" id="GO:0016788">
    <property type="term" value="F:hydrolase activity, acting on ester bonds"/>
    <property type="evidence" value="ECO:0007669"/>
    <property type="project" value="UniProtKB-ARBA"/>
</dbReference>
<proteinExistence type="inferred from homology"/>
<dbReference type="InterPro" id="IPR013830">
    <property type="entry name" value="SGNH_hydro"/>
</dbReference>
<reference evidence="6 7" key="1">
    <citation type="submission" date="2016-10" db="EMBL/GenBank/DDBJ databases">
        <authorList>
            <person name="de Groot N.N."/>
        </authorList>
    </citation>
    <scope>NUCLEOTIDE SEQUENCE [LARGE SCALE GENOMIC DNA]</scope>
    <source>
        <strain evidence="6 7">DSM 21001</strain>
    </source>
</reference>
<dbReference type="Pfam" id="PF13472">
    <property type="entry name" value="Lipase_GDSL_2"/>
    <property type="match status" value="2"/>
</dbReference>
<protein>
    <submittedName>
        <fullName evidence="6">Lysophospholipase L1</fullName>
    </submittedName>
</protein>
<evidence type="ECO:0000313" key="6">
    <source>
        <dbReference type="EMBL" id="SFS09449.1"/>
    </source>
</evidence>
<dbReference type="RefSeq" id="WP_089838308.1">
    <property type="nucleotide sequence ID" value="NZ_FOZL01000001.1"/>
</dbReference>
<evidence type="ECO:0000256" key="2">
    <source>
        <dbReference type="ARBA" id="ARBA00022801"/>
    </source>
</evidence>
<dbReference type="PANTHER" id="PTHR43695:SF1">
    <property type="entry name" value="RHAMNOGALACTURONAN ACETYLESTERASE"/>
    <property type="match status" value="1"/>
</dbReference>
<evidence type="ECO:0000256" key="3">
    <source>
        <dbReference type="SAM" id="MobiDB-lite"/>
    </source>
</evidence>
<feature type="chain" id="PRO_5011648023" evidence="4">
    <location>
        <begin position="24"/>
        <end position="481"/>
    </location>
</feature>
<feature type="region of interest" description="Disordered" evidence="3">
    <location>
        <begin position="419"/>
        <end position="447"/>
    </location>
</feature>
<sequence>MPRLLYAALFLLAVTLSAQPAHRVRIALIGDSTQTDTAGYGRGFCANLTAEVECLNQAKGGASTKTYREQGLWDKALALHPDYMLIQFGHNDMESKEHLDRQVPIAQYEVNLGRFVDQARAAGVVPVLITPLTRRYYGPDGKIHSDLTAHAAVTTKVAGEKHVPLIDLQTQSIAYLDNMTEAKANGLGITKKDADGKTIPDRTHLNWQGSYTFGRMVALGLAKAVPNLSQYVKPQPAELPADGVKAMQVFEGAPIKIVLVGDSTVATGGGWGPGFCAVVTPNVTCLDMALNGRSSKSFLDEGAWKKALREHADYYFIQFGHNDMPGKGPERETDPETTFPANLRRYVADVRAQQGVPILVTSLSRRSYKNGVLVQDLKAYVAATKRVGEQEHVTVVDLNAISTAILLKMTQEQADGFDAETHPDAKAEASATGNKPAGPDRTHLNPGAQRYFGRLVANDVIRTQVELGPDIVGEPTAAEQP</sequence>
<feature type="domain" description="SGNH hydrolase-type esterase" evidence="5">
    <location>
        <begin position="30"/>
        <end position="209"/>
    </location>
</feature>